<evidence type="ECO:0000313" key="7">
    <source>
        <dbReference type="EMBL" id="MCF2563056.1"/>
    </source>
</evidence>
<keyword evidence="2" id="KW-0645">Protease</keyword>
<dbReference type="PANTHER" id="PTHR47053">
    <property type="entry name" value="MUREIN DD-ENDOPEPTIDASE MEPH-RELATED"/>
    <property type="match status" value="1"/>
</dbReference>
<evidence type="ECO:0000256" key="1">
    <source>
        <dbReference type="ARBA" id="ARBA00007074"/>
    </source>
</evidence>
<evidence type="ECO:0000256" key="4">
    <source>
        <dbReference type="ARBA" id="ARBA00022807"/>
    </source>
</evidence>
<accession>A0ABS9CDH6</accession>
<dbReference type="EMBL" id="JADYTN010000004">
    <property type="protein sequence ID" value="MCF2563056.1"/>
    <property type="molecule type" value="Genomic_DNA"/>
</dbReference>
<dbReference type="InterPro" id="IPR000064">
    <property type="entry name" value="NLP_P60_dom"/>
</dbReference>
<feature type="domain" description="NlpC/P60" evidence="6">
    <location>
        <begin position="59"/>
        <end position="188"/>
    </location>
</feature>
<name>A0ABS9CDH6_9BACT</name>
<dbReference type="InterPro" id="IPR038765">
    <property type="entry name" value="Papain-like_cys_pep_sf"/>
</dbReference>
<sequence>MKQKILLCIMLVLLSSVDMTWAKGKRKKTRKTQRTETVYEEIENFDFLYTDDYDGTATFATSNSIMDQATALIGTRYRSGSKGPYAFDCSGFTSYVFGQHDINIGSSSRDQYARNIPIKRWEMQRGDLVFFTSPRSGRGVGHVGIVMDYDPINNTFTFIHASTNEGVKISSSTEGYYNRRYVGARRVAK</sequence>
<evidence type="ECO:0000256" key="2">
    <source>
        <dbReference type="ARBA" id="ARBA00022670"/>
    </source>
</evidence>
<gene>
    <name evidence="7" type="ORF">I6E12_02885</name>
</gene>
<proteinExistence type="inferred from homology"/>
<reference evidence="7 8" key="1">
    <citation type="submission" date="2020-12" db="EMBL/GenBank/DDBJ databases">
        <title>Whole genome sequences of gut porcine anaerobes.</title>
        <authorList>
            <person name="Kubasova T."/>
            <person name="Jahodarova E."/>
            <person name="Rychlik I."/>
        </authorList>
    </citation>
    <scope>NUCLEOTIDE SEQUENCE [LARGE SCALE GENOMIC DNA]</scope>
    <source>
        <strain evidence="7 8">An925</strain>
    </source>
</reference>
<comment type="caution">
    <text evidence="7">The sequence shown here is derived from an EMBL/GenBank/DDBJ whole genome shotgun (WGS) entry which is preliminary data.</text>
</comment>
<dbReference type="Proteomes" id="UP001200470">
    <property type="component" value="Unassembled WGS sequence"/>
</dbReference>
<dbReference type="Pfam" id="PF00877">
    <property type="entry name" value="NLPC_P60"/>
    <property type="match status" value="1"/>
</dbReference>
<dbReference type="Gene3D" id="3.90.1720.10">
    <property type="entry name" value="endopeptidase domain like (from Nostoc punctiforme)"/>
    <property type="match status" value="1"/>
</dbReference>
<dbReference type="InterPro" id="IPR051202">
    <property type="entry name" value="Peptidase_C40"/>
</dbReference>
<dbReference type="RefSeq" id="WP_094391201.1">
    <property type="nucleotide sequence ID" value="NZ_JADYTN010000004.1"/>
</dbReference>
<keyword evidence="5" id="KW-0732">Signal</keyword>
<keyword evidence="3" id="KW-0378">Hydrolase</keyword>
<dbReference type="SUPFAM" id="SSF54001">
    <property type="entry name" value="Cysteine proteinases"/>
    <property type="match status" value="1"/>
</dbReference>
<keyword evidence="4" id="KW-0788">Thiol protease</keyword>
<evidence type="ECO:0000259" key="6">
    <source>
        <dbReference type="PROSITE" id="PS51935"/>
    </source>
</evidence>
<feature type="signal peptide" evidence="5">
    <location>
        <begin position="1"/>
        <end position="22"/>
    </location>
</feature>
<organism evidence="7 8">
    <name type="scientific">Xylanibacter brevis</name>
    <dbReference type="NCBI Taxonomy" id="83231"/>
    <lineage>
        <taxon>Bacteria</taxon>
        <taxon>Pseudomonadati</taxon>
        <taxon>Bacteroidota</taxon>
        <taxon>Bacteroidia</taxon>
        <taxon>Bacteroidales</taxon>
        <taxon>Prevotellaceae</taxon>
        <taxon>Xylanibacter</taxon>
    </lineage>
</organism>
<dbReference type="PANTHER" id="PTHR47053:SF1">
    <property type="entry name" value="MUREIN DD-ENDOPEPTIDASE MEPH-RELATED"/>
    <property type="match status" value="1"/>
</dbReference>
<comment type="similarity">
    <text evidence="1">Belongs to the peptidase C40 family.</text>
</comment>
<protein>
    <submittedName>
        <fullName evidence="7">C40 family peptidase</fullName>
    </submittedName>
</protein>
<evidence type="ECO:0000313" key="8">
    <source>
        <dbReference type="Proteomes" id="UP001200470"/>
    </source>
</evidence>
<evidence type="ECO:0000256" key="3">
    <source>
        <dbReference type="ARBA" id="ARBA00022801"/>
    </source>
</evidence>
<dbReference type="PROSITE" id="PS51935">
    <property type="entry name" value="NLPC_P60"/>
    <property type="match status" value="1"/>
</dbReference>
<keyword evidence="8" id="KW-1185">Reference proteome</keyword>
<feature type="chain" id="PRO_5046505319" evidence="5">
    <location>
        <begin position="23"/>
        <end position="189"/>
    </location>
</feature>
<evidence type="ECO:0000256" key="5">
    <source>
        <dbReference type="SAM" id="SignalP"/>
    </source>
</evidence>